<comment type="caution">
    <text evidence="1">The sequence shown here is derived from an EMBL/GenBank/DDBJ whole genome shotgun (WGS) entry which is preliminary data.</text>
</comment>
<gene>
    <name evidence="1" type="ORF">PSTT_09690</name>
</gene>
<dbReference type="EMBL" id="PKSL01000098">
    <property type="protein sequence ID" value="POW05479.1"/>
    <property type="molecule type" value="Genomic_DNA"/>
</dbReference>
<keyword evidence="2" id="KW-1185">Reference proteome</keyword>
<protein>
    <submittedName>
        <fullName evidence="1">Uncharacterized protein</fullName>
    </submittedName>
</protein>
<reference evidence="1" key="1">
    <citation type="submission" date="2017-12" db="EMBL/GenBank/DDBJ databases">
        <title>Gene loss provides genomic basis for host adaptation in cereal stripe rust fungi.</title>
        <authorList>
            <person name="Xia C."/>
        </authorList>
    </citation>
    <scope>NUCLEOTIDE SEQUENCE [LARGE SCALE GENOMIC DNA]</scope>
    <source>
        <strain evidence="1">93-210</strain>
    </source>
</reference>
<dbReference type="Gene3D" id="1.10.287.3240">
    <property type="match status" value="1"/>
</dbReference>
<dbReference type="VEuPathDB" id="FungiDB:PSTT_09690"/>
<dbReference type="Proteomes" id="UP000239156">
    <property type="component" value="Unassembled WGS sequence"/>
</dbReference>
<evidence type="ECO:0000313" key="1">
    <source>
        <dbReference type="EMBL" id="POW05479.1"/>
    </source>
</evidence>
<feature type="non-terminal residue" evidence="1">
    <location>
        <position position="1"/>
    </location>
</feature>
<name>A0A2S4V7H1_9BASI</name>
<accession>A0A2S4V7H1</accession>
<sequence>YINSELDEGDQEDFFRLKKVQAKKKERTAIAEAEKHEGILSGQGGTGWINCLHKPVRQVQFSDMAARAFVGRSCPRGAQTGRSEYLLDRLVRAIGPGSEVNLMMMVREEEEGKIFWVNEMKMRSSELLYPNPHLHTSSVFILILSAIQ</sequence>
<evidence type="ECO:0000313" key="2">
    <source>
        <dbReference type="Proteomes" id="UP000239156"/>
    </source>
</evidence>
<proteinExistence type="predicted"/>
<dbReference type="AlphaFoldDB" id="A0A2S4V7H1"/>
<organism evidence="1 2">
    <name type="scientific">Puccinia striiformis</name>
    <dbReference type="NCBI Taxonomy" id="27350"/>
    <lineage>
        <taxon>Eukaryota</taxon>
        <taxon>Fungi</taxon>
        <taxon>Dikarya</taxon>
        <taxon>Basidiomycota</taxon>
        <taxon>Pucciniomycotina</taxon>
        <taxon>Pucciniomycetes</taxon>
        <taxon>Pucciniales</taxon>
        <taxon>Pucciniaceae</taxon>
        <taxon>Puccinia</taxon>
    </lineage>
</organism>